<evidence type="ECO:0000313" key="1">
    <source>
        <dbReference type="EMBL" id="KKO08887.1"/>
    </source>
</evidence>
<proteinExistence type="predicted"/>
<gene>
    <name evidence="1" type="ORF">LCGC14_0040060</name>
</gene>
<dbReference type="AlphaFoldDB" id="A0A0F9YA79"/>
<reference evidence="1" key="1">
    <citation type="journal article" date="2015" name="Nature">
        <title>Complex archaea that bridge the gap between prokaryotes and eukaryotes.</title>
        <authorList>
            <person name="Spang A."/>
            <person name="Saw J.H."/>
            <person name="Jorgensen S.L."/>
            <person name="Zaremba-Niedzwiedzka K."/>
            <person name="Martijn J."/>
            <person name="Lind A.E."/>
            <person name="van Eijk R."/>
            <person name="Schleper C."/>
            <person name="Guy L."/>
            <person name="Ettema T.J."/>
        </authorList>
    </citation>
    <scope>NUCLEOTIDE SEQUENCE</scope>
</reference>
<organism evidence="1">
    <name type="scientific">marine sediment metagenome</name>
    <dbReference type="NCBI Taxonomy" id="412755"/>
    <lineage>
        <taxon>unclassified sequences</taxon>
        <taxon>metagenomes</taxon>
        <taxon>ecological metagenomes</taxon>
    </lineage>
</organism>
<comment type="caution">
    <text evidence="1">The sequence shown here is derived from an EMBL/GenBank/DDBJ whole genome shotgun (WGS) entry which is preliminary data.</text>
</comment>
<accession>A0A0F9YA79</accession>
<sequence length="220" mass="23721">MTAQNSARAKITSFHKSVTGNGILGVMRAGGVKTTLIADEKTEGVLVNSDQLDSELSQHVKSPVILQLFRGLVCGFVRGLAVAAPNQILPQSVQNLVDGGIVQRVQSFACQNNDVQPGEQMLTMSKRFANQPFDPISLHCQANVFLGNYQAQSGRNIIMSDCKNQKLGTGDLVLRLTEDGLIVRSRQEPQISTKTMTGYLLVGHMQLLSVKSGRQLGAAS</sequence>
<protein>
    <submittedName>
        <fullName evidence="1">Uncharacterized protein</fullName>
    </submittedName>
</protein>
<dbReference type="EMBL" id="LAZR01000008">
    <property type="protein sequence ID" value="KKO08887.1"/>
    <property type="molecule type" value="Genomic_DNA"/>
</dbReference>
<name>A0A0F9YA79_9ZZZZ</name>